<sequence>MFCFFFFFFSRLRSAFNATQRTGIHKKECTKLSVNRQDKNKCTGNYCCRIEQCIRYSGLCLRRRCGCHGRRLFFFFSRKRLYYFGLL</sequence>
<name>A0A6M2DD13_RHIMP</name>
<evidence type="ECO:0000256" key="1">
    <source>
        <dbReference type="SAM" id="SignalP"/>
    </source>
</evidence>
<keyword evidence="1" id="KW-0732">Signal</keyword>
<dbReference type="AlphaFoldDB" id="A0A6M2DD13"/>
<proteinExistence type="predicted"/>
<feature type="signal peptide" evidence="1">
    <location>
        <begin position="1"/>
        <end position="15"/>
    </location>
</feature>
<evidence type="ECO:0000313" key="2">
    <source>
        <dbReference type="EMBL" id="NOV43078.1"/>
    </source>
</evidence>
<dbReference type="EMBL" id="GHWJ01010341">
    <property type="protein sequence ID" value="NOV43078.1"/>
    <property type="molecule type" value="Transcribed_RNA"/>
</dbReference>
<protein>
    <submittedName>
        <fullName evidence="2">Putative secreted protein</fullName>
    </submittedName>
</protein>
<reference evidence="2" key="1">
    <citation type="submission" date="2019-09" db="EMBL/GenBank/DDBJ databases">
        <title>Organ-specific transcriptomic study of the physiology of the cattle tick, Rhipicephalus microplus.</title>
        <authorList>
            <person name="Tirloni L."/>
            <person name="Braz G."/>
            <person name="Gandara A.C.P."/>
            <person name="Sabadin G.A."/>
            <person name="da Silva R.M."/>
            <person name="Guizzo M.G."/>
            <person name="Machado J.A."/>
            <person name="Costa E.P."/>
            <person name="Gomes H.F."/>
            <person name="Moraes J."/>
            <person name="Mota M.B.S."/>
            <person name="Mesquita R.D."/>
            <person name="Alvarenga P.H."/>
            <person name="Alves F."/>
            <person name="Seixas A."/>
            <person name="da Fonseca R.N."/>
            <person name="Fogaca A."/>
            <person name="Logullo C."/>
            <person name="Tanaka A."/>
            <person name="Daffre S."/>
            <person name="Termignoni C."/>
            <person name="Vaz I.S.Jr."/>
            <person name="Oliveira P.L."/>
            <person name="Ribeiro J.M."/>
        </authorList>
    </citation>
    <scope>NUCLEOTIDE SEQUENCE</scope>
    <source>
        <strain evidence="2">Porto Alegre</strain>
    </source>
</reference>
<feature type="chain" id="PRO_5026876032" evidence="1">
    <location>
        <begin position="16"/>
        <end position="87"/>
    </location>
</feature>
<accession>A0A6M2DD13</accession>
<organism evidence="2">
    <name type="scientific">Rhipicephalus microplus</name>
    <name type="common">Cattle tick</name>
    <name type="synonym">Boophilus microplus</name>
    <dbReference type="NCBI Taxonomy" id="6941"/>
    <lineage>
        <taxon>Eukaryota</taxon>
        <taxon>Metazoa</taxon>
        <taxon>Ecdysozoa</taxon>
        <taxon>Arthropoda</taxon>
        <taxon>Chelicerata</taxon>
        <taxon>Arachnida</taxon>
        <taxon>Acari</taxon>
        <taxon>Parasitiformes</taxon>
        <taxon>Ixodida</taxon>
        <taxon>Ixodoidea</taxon>
        <taxon>Ixodidae</taxon>
        <taxon>Rhipicephalinae</taxon>
        <taxon>Rhipicephalus</taxon>
        <taxon>Boophilus</taxon>
    </lineage>
</organism>